<evidence type="ECO:0000313" key="1">
    <source>
        <dbReference type="EMBL" id="KGA19602.1"/>
    </source>
</evidence>
<protein>
    <recommendedName>
        <fullName evidence="2">THIF-type NAD/FAD binding fold domain-containing protein</fullName>
    </recommendedName>
</protein>
<dbReference type="Gene3D" id="3.40.50.720">
    <property type="entry name" value="NAD(P)-binding Rossmann-like Domain"/>
    <property type="match status" value="1"/>
</dbReference>
<dbReference type="EMBL" id="JNSK01000010">
    <property type="protein sequence ID" value="KGA19602.1"/>
    <property type="molecule type" value="Genomic_DNA"/>
</dbReference>
<reference evidence="1" key="1">
    <citation type="submission" date="2014-05" db="EMBL/GenBank/DDBJ databases">
        <title>Key roles for freshwater Actinobacteria revealed by deep metagenomic sequencing.</title>
        <authorList>
            <person name="Ghai R."/>
            <person name="Mizuno C.M."/>
            <person name="Picazo A."/>
            <person name="Camacho A."/>
            <person name="Rodriguez-Valera F."/>
        </authorList>
    </citation>
    <scope>NUCLEOTIDE SEQUENCE</scope>
</reference>
<comment type="caution">
    <text evidence="1">The sequence shown here is derived from an EMBL/GenBank/DDBJ whole genome shotgun (WGS) entry which is preliminary data.</text>
</comment>
<name>A0A094Q875_9ZZZZ</name>
<evidence type="ECO:0008006" key="2">
    <source>
        <dbReference type="Google" id="ProtNLM"/>
    </source>
</evidence>
<dbReference type="AlphaFoldDB" id="A0A094Q875"/>
<sequence>MKIKTDIKSTEIENSEIKPRLKTGAIVTAINDSDPQSHFIGHSFAGIQISHPGAGAILANFNGALSCLEISSKTGAPFEVVTKICEELATANLIDQIAKPVILADRFHSEKENRKTFSKDQSKDAAYQQLQEQIAPELGQITWQSGIIDAGVTTLSQRQNIAIDICGDDRLATLLLMLLLGSGVSQTTFALSNPEREIKIGDLGIGVFAISDLGLNLRNRVTELSRSTSLFPIYKNASAEKYLTVIFGAPDTAKISALLTSNTPHLFISALDATAIRIGPLVIPGKTPCFRCLELSQLDQSPLLSQINQARNFAPISQLNLAAANLVAGMIAQSVLNYLDTGCSELVGSQVIIDTANPCNPQHIAYSIHPACGCAW</sequence>
<organism evidence="1">
    <name type="scientific">freshwater metagenome</name>
    <dbReference type="NCBI Taxonomy" id="449393"/>
    <lineage>
        <taxon>unclassified sequences</taxon>
        <taxon>metagenomes</taxon>
        <taxon>ecological metagenomes</taxon>
    </lineage>
</organism>
<accession>A0A094Q875</accession>
<proteinExistence type="predicted"/>
<gene>
    <name evidence="1" type="ORF">GM50_4675</name>
</gene>